<keyword evidence="3" id="KW-0804">Transcription</keyword>
<accession>A0ABT1EN97</accession>
<evidence type="ECO:0000256" key="2">
    <source>
        <dbReference type="ARBA" id="ARBA00023125"/>
    </source>
</evidence>
<dbReference type="SMART" id="SM00345">
    <property type="entry name" value="HTH_GNTR"/>
    <property type="match status" value="1"/>
</dbReference>
<dbReference type="Proteomes" id="UP001523565">
    <property type="component" value="Unassembled WGS sequence"/>
</dbReference>
<dbReference type="SUPFAM" id="SSF46785">
    <property type="entry name" value="Winged helix' DNA-binding domain"/>
    <property type="match status" value="1"/>
</dbReference>
<protein>
    <submittedName>
        <fullName evidence="5">FadR family transcriptional regulator</fullName>
    </submittedName>
</protein>
<dbReference type="PROSITE" id="PS50949">
    <property type="entry name" value="HTH_GNTR"/>
    <property type="match status" value="1"/>
</dbReference>
<feature type="domain" description="HTH gntR-type" evidence="4">
    <location>
        <begin position="13"/>
        <end position="81"/>
    </location>
</feature>
<reference evidence="5 6" key="1">
    <citation type="journal article" date="2022" name="Genome Biol. Evol.">
        <title>Host diet, physiology and behaviors set the stage for Lachnospiraceae cladogenesis.</title>
        <authorList>
            <person name="Vera-Ponce De Leon A."/>
            <person name="Schneider M."/>
            <person name="Jahnes B.C."/>
            <person name="Sadowski V."/>
            <person name="Camuy-Velez L.A."/>
            <person name="Duan J."/>
            <person name="Sabree Z.L."/>
        </authorList>
    </citation>
    <scope>NUCLEOTIDE SEQUENCE [LARGE SCALE GENOMIC DNA]</scope>
    <source>
        <strain evidence="5 6">PAL227</strain>
    </source>
</reference>
<dbReference type="SMART" id="SM00895">
    <property type="entry name" value="FCD"/>
    <property type="match status" value="1"/>
</dbReference>
<sequence>MEKTLKAIGQKNQMLPEQVAEQIKELIIGNNWEAGHKLPNEFEMADQLQVGRGTIREAIKILVAQNIVEIKRGRGTFVCEKPGMVDDPLGLSFMNDKHKLAIDMCETRLMIEPQIAEMAAQRATIEDIEKLETLCDAVEAKIRQNVEHGQEDISFHEAIAACTGNQVVQQIVPIIQSSIMLFIDITKSGLKHHTIEEHRQLVEAIKDHDGKRASEVMTAHILQNQRNIEAITKATQKGDRYVKESGAQKSSTGA</sequence>
<dbReference type="PRINTS" id="PR00035">
    <property type="entry name" value="HTHGNTR"/>
</dbReference>
<keyword evidence="2" id="KW-0238">DNA-binding</keyword>
<gene>
    <name evidence="5" type="ORF">NK118_13435</name>
</gene>
<keyword evidence="1" id="KW-0805">Transcription regulation</keyword>
<dbReference type="SUPFAM" id="SSF48008">
    <property type="entry name" value="GntR ligand-binding domain-like"/>
    <property type="match status" value="1"/>
</dbReference>
<dbReference type="Pfam" id="PF07729">
    <property type="entry name" value="FCD"/>
    <property type="match status" value="1"/>
</dbReference>
<dbReference type="Gene3D" id="1.20.120.530">
    <property type="entry name" value="GntR ligand-binding domain-like"/>
    <property type="match status" value="1"/>
</dbReference>
<comment type="caution">
    <text evidence="5">The sequence shown here is derived from an EMBL/GenBank/DDBJ whole genome shotgun (WGS) entry which is preliminary data.</text>
</comment>
<dbReference type="CDD" id="cd07377">
    <property type="entry name" value="WHTH_GntR"/>
    <property type="match status" value="1"/>
</dbReference>
<dbReference type="InterPro" id="IPR036390">
    <property type="entry name" value="WH_DNA-bd_sf"/>
</dbReference>
<evidence type="ECO:0000256" key="3">
    <source>
        <dbReference type="ARBA" id="ARBA00023163"/>
    </source>
</evidence>
<organism evidence="5 6">
    <name type="scientific">Ohessyouella blattaphilus</name>
    <dbReference type="NCBI Taxonomy" id="2949333"/>
    <lineage>
        <taxon>Bacteria</taxon>
        <taxon>Bacillati</taxon>
        <taxon>Bacillota</taxon>
        <taxon>Clostridia</taxon>
        <taxon>Lachnospirales</taxon>
        <taxon>Lachnospiraceae</taxon>
        <taxon>Ohessyouella</taxon>
    </lineage>
</organism>
<keyword evidence="6" id="KW-1185">Reference proteome</keyword>
<proteinExistence type="predicted"/>
<dbReference type="Pfam" id="PF00392">
    <property type="entry name" value="GntR"/>
    <property type="match status" value="1"/>
</dbReference>
<dbReference type="InterPro" id="IPR011711">
    <property type="entry name" value="GntR_C"/>
</dbReference>
<name>A0ABT1EN97_9FIRM</name>
<evidence type="ECO:0000256" key="1">
    <source>
        <dbReference type="ARBA" id="ARBA00023015"/>
    </source>
</evidence>
<dbReference type="InterPro" id="IPR036388">
    <property type="entry name" value="WH-like_DNA-bd_sf"/>
</dbReference>
<dbReference type="PANTHER" id="PTHR43537">
    <property type="entry name" value="TRANSCRIPTIONAL REGULATOR, GNTR FAMILY"/>
    <property type="match status" value="1"/>
</dbReference>
<dbReference type="RefSeq" id="WP_262070130.1">
    <property type="nucleotide sequence ID" value="NZ_JAMXOC010000027.1"/>
</dbReference>
<dbReference type="EMBL" id="JAMZFV010000027">
    <property type="protein sequence ID" value="MCP1111252.1"/>
    <property type="molecule type" value="Genomic_DNA"/>
</dbReference>
<evidence type="ECO:0000259" key="4">
    <source>
        <dbReference type="PROSITE" id="PS50949"/>
    </source>
</evidence>
<dbReference type="PANTHER" id="PTHR43537:SF5">
    <property type="entry name" value="UXU OPERON TRANSCRIPTIONAL REGULATOR"/>
    <property type="match status" value="1"/>
</dbReference>
<dbReference type="InterPro" id="IPR000524">
    <property type="entry name" value="Tscrpt_reg_HTH_GntR"/>
</dbReference>
<evidence type="ECO:0000313" key="6">
    <source>
        <dbReference type="Proteomes" id="UP001523565"/>
    </source>
</evidence>
<dbReference type="Gene3D" id="1.10.10.10">
    <property type="entry name" value="Winged helix-like DNA-binding domain superfamily/Winged helix DNA-binding domain"/>
    <property type="match status" value="1"/>
</dbReference>
<dbReference type="InterPro" id="IPR008920">
    <property type="entry name" value="TF_FadR/GntR_C"/>
</dbReference>
<evidence type="ECO:0000313" key="5">
    <source>
        <dbReference type="EMBL" id="MCP1111252.1"/>
    </source>
</evidence>